<evidence type="ECO:0000313" key="2">
    <source>
        <dbReference type="Proteomes" id="UP000308600"/>
    </source>
</evidence>
<keyword evidence="2" id="KW-1185">Reference proteome</keyword>
<evidence type="ECO:0000313" key="1">
    <source>
        <dbReference type="EMBL" id="TFK60284.1"/>
    </source>
</evidence>
<name>A0ACD3A4H5_9AGAR</name>
<dbReference type="Proteomes" id="UP000308600">
    <property type="component" value="Unassembled WGS sequence"/>
</dbReference>
<accession>A0ACD3A4H5</accession>
<reference evidence="1 2" key="1">
    <citation type="journal article" date="2019" name="Nat. Ecol. Evol.">
        <title>Megaphylogeny resolves global patterns of mushroom evolution.</title>
        <authorList>
            <person name="Varga T."/>
            <person name="Krizsan K."/>
            <person name="Foldi C."/>
            <person name="Dima B."/>
            <person name="Sanchez-Garcia M."/>
            <person name="Sanchez-Ramirez S."/>
            <person name="Szollosi G.J."/>
            <person name="Szarkandi J.G."/>
            <person name="Papp V."/>
            <person name="Albert L."/>
            <person name="Andreopoulos W."/>
            <person name="Angelini C."/>
            <person name="Antonin V."/>
            <person name="Barry K.W."/>
            <person name="Bougher N.L."/>
            <person name="Buchanan P."/>
            <person name="Buyck B."/>
            <person name="Bense V."/>
            <person name="Catcheside P."/>
            <person name="Chovatia M."/>
            <person name="Cooper J."/>
            <person name="Damon W."/>
            <person name="Desjardin D."/>
            <person name="Finy P."/>
            <person name="Geml J."/>
            <person name="Haridas S."/>
            <person name="Hughes K."/>
            <person name="Justo A."/>
            <person name="Karasinski D."/>
            <person name="Kautmanova I."/>
            <person name="Kiss B."/>
            <person name="Kocsube S."/>
            <person name="Kotiranta H."/>
            <person name="LaButti K.M."/>
            <person name="Lechner B.E."/>
            <person name="Liimatainen K."/>
            <person name="Lipzen A."/>
            <person name="Lukacs Z."/>
            <person name="Mihaltcheva S."/>
            <person name="Morgado L.N."/>
            <person name="Niskanen T."/>
            <person name="Noordeloos M.E."/>
            <person name="Ohm R.A."/>
            <person name="Ortiz-Santana B."/>
            <person name="Ovrebo C."/>
            <person name="Racz N."/>
            <person name="Riley R."/>
            <person name="Savchenko A."/>
            <person name="Shiryaev A."/>
            <person name="Soop K."/>
            <person name="Spirin V."/>
            <person name="Szebenyi C."/>
            <person name="Tomsovsky M."/>
            <person name="Tulloss R.E."/>
            <person name="Uehling J."/>
            <person name="Grigoriev I.V."/>
            <person name="Vagvolgyi C."/>
            <person name="Papp T."/>
            <person name="Martin F.M."/>
            <person name="Miettinen O."/>
            <person name="Hibbett D.S."/>
            <person name="Nagy L.G."/>
        </authorList>
    </citation>
    <scope>NUCLEOTIDE SEQUENCE [LARGE SCALE GENOMIC DNA]</scope>
    <source>
        <strain evidence="1 2">NL-1719</strain>
    </source>
</reference>
<protein>
    <submittedName>
        <fullName evidence="1">Zinc/iron permease</fullName>
    </submittedName>
</protein>
<organism evidence="1 2">
    <name type="scientific">Pluteus cervinus</name>
    <dbReference type="NCBI Taxonomy" id="181527"/>
    <lineage>
        <taxon>Eukaryota</taxon>
        <taxon>Fungi</taxon>
        <taxon>Dikarya</taxon>
        <taxon>Basidiomycota</taxon>
        <taxon>Agaricomycotina</taxon>
        <taxon>Agaricomycetes</taxon>
        <taxon>Agaricomycetidae</taxon>
        <taxon>Agaricales</taxon>
        <taxon>Pluteineae</taxon>
        <taxon>Pluteaceae</taxon>
        <taxon>Pluteus</taxon>
    </lineage>
</organism>
<gene>
    <name evidence="1" type="ORF">BDN72DRAFT_805779</name>
</gene>
<dbReference type="EMBL" id="ML208798">
    <property type="protein sequence ID" value="TFK60284.1"/>
    <property type="molecule type" value="Genomic_DNA"/>
</dbReference>
<proteinExistence type="predicted"/>
<sequence>MAMIFVISLFAVSFPMLSKQIPFLRIPHILFFIGKHFGTGVILSTAFCHLLQDAFECLQSRIVKERYHNIGRWTGFIILCSLLTIFLIEYLSTSYVEHLQAEPSAPPSPNDSMPPSRASPLPTPQHPQRYLDPTGVQPARQQLRLDTRLQRQQLSSPAITTTETTPLIPSSHPKSASLLLRVDPPLTPEYFTILNSPRVVRAGSHLQESLTRAKLSSKRLSRADSIKSIPEDQSSGTLDVEELDNEGDLDEAALRPKVGRRRQIVGILVLQLGIMIHSLVIGLTLSITSGADFASLVTAISFHQLFEGLSLGIRIAALPPAPADPSAGGNGYGNRSLLKPVLSFLFGITTPAGMLLGMWAFNRGSQHDIADMKLTQGLMNAVSAGMLIYAATVEMIAGDFVFGDLGGSHPGHGHGHNHPDMEEIVSGATTPPDPRPHDHEHAHEDEKWSGKGVMTRKLIALLSLLAGVAGMALIGGDH</sequence>